<dbReference type="SUPFAM" id="SSF53098">
    <property type="entry name" value="Ribonuclease H-like"/>
    <property type="match status" value="1"/>
</dbReference>
<dbReference type="InterPro" id="IPR036397">
    <property type="entry name" value="RNaseH_sf"/>
</dbReference>
<sequence length="393" mass="44463">MNNILNHFHYNNSYVHTIVIACPNRNLLLIHCYLKHLILTIPSTFDPCLPCSSNSDADEFGVVGLQTDNTLFLANQKFADKEENEIKKAKLIAKDRETLTKGNSLKFNGGLIHLHSNPRSITVKQKQHCKNLKLVQPHPTDILNSRGKLRKASSTHDQFVAQRARGAYTASVCQPEASFDLSSAAQAVRLNNTDINSLNKRLKWQVENSERGLRYVELDKSSIELVVFTDSSFANNKDFSSQIGFVVVLKDKENRANILHWSSTKCKRITRSVLAAELYALVNGFDSATTIKSTLERILCMQLPLIICTDSKSLYDCLVKLGTTREKRLMIDVMCFREAYEKREIAEIRWIKGQSNPADAITKSKCCNALRNLIDTNSIFIKTNELIERSPQQ</sequence>
<comment type="caution">
    <text evidence="1">The sequence shown here is derived from an EMBL/GenBank/DDBJ whole genome shotgun (WGS) entry which is preliminary data.</text>
</comment>
<dbReference type="GO" id="GO:0003676">
    <property type="term" value="F:nucleic acid binding"/>
    <property type="evidence" value="ECO:0007669"/>
    <property type="project" value="InterPro"/>
</dbReference>
<dbReference type="EMBL" id="JNVN01003552">
    <property type="protein sequence ID" value="KHJ30833.1"/>
    <property type="molecule type" value="Genomic_DNA"/>
</dbReference>
<dbReference type="AlphaFoldDB" id="A0A0B1NY10"/>
<dbReference type="InterPro" id="IPR012337">
    <property type="entry name" value="RNaseH-like_sf"/>
</dbReference>
<organism evidence="1 2">
    <name type="scientific">Uncinula necator</name>
    <name type="common">Grape powdery mildew</name>
    <dbReference type="NCBI Taxonomy" id="52586"/>
    <lineage>
        <taxon>Eukaryota</taxon>
        <taxon>Fungi</taxon>
        <taxon>Dikarya</taxon>
        <taxon>Ascomycota</taxon>
        <taxon>Pezizomycotina</taxon>
        <taxon>Leotiomycetes</taxon>
        <taxon>Erysiphales</taxon>
        <taxon>Erysiphaceae</taxon>
        <taxon>Erysiphe</taxon>
    </lineage>
</organism>
<gene>
    <name evidence="1" type="ORF">EV44_g3495</name>
</gene>
<accession>A0A0B1NY10</accession>
<name>A0A0B1NY10_UNCNE</name>
<dbReference type="HOGENOM" id="CLU_002055_1_1_1"/>
<evidence type="ECO:0000313" key="1">
    <source>
        <dbReference type="EMBL" id="KHJ30833.1"/>
    </source>
</evidence>
<protein>
    <submittedName>
        <fullName evidence="1">Uncharacterized protein</fullName>
    </submittedName>
</protein>
<dbReference type="OMA" id="MCFREAY"/>
<evidence type="ECO:0000313" key="2">
    <source>
        <dbReference type="Proteomes" id="UP000030854"/>
    </source>
</evidence>
<keyword evidence="2" id="KW-1185">Reference proteome</keyword>
<dbReference type="Proteomes" id="UP000030854">
    <property type="component" value="Unassembled WGS sequence"/>
</dbReference>
<proteinExistence type="predicted"/>
<dbReference type="Gene3D" id="3.30.420.10">
    <property type="entry name" value="Ribonuclease H-like superfamily/Ribonuclease H"/>
    <property type="match status" value="1"/>
</dbReference>
<reference evidence="1 2" key="1">
    <citation type="journal article" date="2014" name="BMC Genomics">
        <title>Adaptive genomic structural variation in the grape powdery mildew pathogen, Erysiphe necator.</title>
        <authorList>
            <person name="Jones L."/>
            <person name="Riaz S."/>
            <person name="Morales-Cruz A."/>
            <person name="Amrine K.C."/>
            <person name="McGuire B."/>
            <person name="Gubler W.D."/>
            <person name="Walker M.A."/>
            <person name="Cantu D."/>
        </authorList>
    </citation>
    <scope>NUCLEOTIDE SEQUENCE [LARGE SCALE GENOMIC DNA]</scope>
    <source>
        <strain evidence="2">c</strain>
    </source>
</reference>